<evidence type="ECO:0000313" key="3">
    <source>
        <dbReference type="Proteomes" id="UP000519897"/>
    </source>
</evidence>
<dbReference type="Pfam" id="PF20056">
    <property type="entry name" value="DUF6455"/>
    <property type="match status" value="1"/>
</dbReference>
<organism evidence="2 3">
    <name type="scientific">Rhizobium rhizoryzae</name>
    <dbReference type="NCBI Taxonomy" id="451876"/>
    <lineage>
        <taxon>Bacteria</taxon>
        <taxon>Pseudomonadati</taxon>
        <taxon>Pseudomonadota</taxon>
        <taxon>Alphaproteobacteria</taxon>
        <taxon>Hyphomicrobiales</taxon>
        <taxon>Rhizobiaceae</taxon>
        <taxon>Rhizobium/Agrobacterium group</taxon>
        <taxon>Rhizobium</taxon>
    </lineage>
</organism>
<reference evidence="2 3" key="1">
    <citation type="submission" date="2020-08" db="EMBL/GenBank/DDBJ databases">
        <title>Genomic Encyclopedia of Type Strains, Phase IV (KMG-IV): sequencing the most valuable type-strain genomes for metagenomic binning, comparative biology and taxonomic classification.</title>
        <authorList>
            <person name="Goeker M."/>
        </authorList>
    </citation>
    <scope>NUCLEOTIDE SEQUENCE [LARGE SCALE GENOMIC DNA]</scope>
    <source>
        <strain evidence="2 3">DSM 29514</strain>
    </source>
</reference>
<dbReference type="RefSeq" id="WP_165136334.1">
    <property type="nucleotide sequence ID" value="NZ_CP049250.1"/>
</dbReference>
<comment type="caution">
    <text evidence="2">The sequence shown here is derived from an EMBL/GenBank/DDBJ whole genome shotgun (WGS) entry which is preliminary data.</text>
</comment>
<dbReference type="Proteomes" id="UP000519897">
    <property type="component" value="Unassembled WGS sequence"/>
</dbReference>
<protein>
    <recommendedName>
        <fullName evidence="1">DUF6455 domain-containing protein</fullName>
    </recommendedName>
</protein>
<evidence type="ECO:0000259" key="1">
    <source>
        <dbReference type="Pfam" id="PF20056"/>
    </source>
</evidence>
<accession>A0A7W6LDR7</accession>
<dbReference type="EMBL" id="JACIEC010000001">
    <property type="protein sequence ID" value="MBB4142494.1"/>
    <property type="molecule type" value="Genomic_DNA"/>
</dbReference>
<dbReference type="AlphaFoldDB" id="A0A7W6LDR7"/>
<proteinExistence type="predicted"/>
<keyword evidence="3" id="KW-1185">Reference proteome</keyword>
<gene>
    <name evidence="2" type="ORF">GGQ72_000993</name>
</gene>
<dbReference type="InterPro" id="IPR045601">
    <property type="entry name" value="DUF6455"/>
</dbReference>
<feature type="domain" description="DUF6455" evidence="1">
    <location>
        <begin position="64"/>
        <end position="132"/>
    </location>
</feature>
<evidence type="ECO:0000313" key="2">
    <source>
        <dbReference type="EMBL" id="MBB4142494.1"/>
    </source>
</evidence>
<name>A0A7W6LDR7_9HYPH</name>
<sequence>MAMNEASGSFAARLSHLYGNIRNCFQTLSELDELGPELQSEIAADLGIDRHRLLELNRLAANGAEEMERLMQALHIDPVEVRLLSPNQFREMQSNCSHCASKEQCRHDLGMHQAPENFAAYCVNAGEMNALRVQPDLLVD</sequence>